<gene>
    <name evidence="1" type="ORF">METZ01_LOCUS406710</name>
</gene>
<name>A0A382W4S9_9ZZZZ</name>
<dbReference type="EMBL" id="UINC01157070">
    <property type="protein sequence ID" value="SVD53856.1"/>
    <property type="molecule type" value="Genomic_DNA"/>
</dbReference>
<sequence>MQGCKHDLFRIISVKNQPDPGVAEVAMSVKQQNWQHFFQKMIIQNFSRFPVPNERNSRMSQIY</sequence>
<dbReference type="AlphaFoldDB" id="A0A382W4S9"/>
<protein>
    <submittedName>
        <fullName evidence="1">Uncharacterized protein</fullName>
    </submittedName>
</protein>
<organism evidence="1">
    <name type="scientific">marine metagenome</name>
    <dbReference type="NCBI Taxonomy" id="408172"/>
    <lineage>
        <taxon>unclassified sequences</taxon>
        <taxon>metagenomes</taxon>
        <taxon>ecological metagenomes</taxon>
    </lineage>
</organism>
<evidence type="ECO:0000313" key="1">
    <source>
        <dbReference type="EMBL" id="SVD53856.1"/>
    </source>
</evidence>
<reference evidence="1" key="1">
    <citation type="submission" date="2018-05" db="EMBL/GenBank/DDBJ databases">
        <authorList>
            <person name="Lanie J.A."/>
            <person name="Ng W.-L."/>
            <person name="Kazmierczak K.M."/>
            <person name="Andrzejewski T.M."/>
            <person name="Davidsen T.M."/>
            <person name="Wayne K.J."/>
            <person name="Tettelin H."/>
            <person name="Glass J.I."/>
            <person name="Rusch D."/>
            <person name="Podicherti R."/>
            <person name="Tsui H.-C.T."/>
            <person name="Winkler M.E."/>
        </authorList>
    </citation>
    <scope>NUCLEOTIDE SEQUENCE</scope>
</reference>
<accession>A0A382W4S9</accession>
<proteinExistence type="predicted"/>